<evidence type="ECO:0000313" key="3">
    <source>
        <dbReference type="Proteomes" id="UP001280121"/>
    </source>
</evidence>
<name>A0AAD9TX81_9ROSI</name>
<proteinExistence type="predicted"/>
<feature type="transmembrane region" description="Helical" evidence="1">
    <location>
        <begin position="269"/>
        <end position="288"/>
    </location>
</feature>
<dbReference type="PANTHER" id="PTHR31286">
    <property type="entry name" value="GLYCINE-RICH CELL WALL STRUCTURAL PROTEIN 1.8-LIKE"/>
    <property type="match status" value="1"/>
</dbReference>
<comment type="caution">
    <text evidence="2">The sequence shown here is derived from an EMBL/GenBank/DDBJ whole genome shotgun (WGS) entry which is preliminary data.</text>
</comment>
<accession>A0AAD9TX81</accession>
<reference evidence="2" key="1">
    <citation type="journal article" date="2023" name="Plant J.">
        <title>Genome sequences and population genomics provide insights into the demographic history, inbreeding, and mutation load of two 'living fossil' tree species of Dipteronia.</title>
        <authorList>
            <person name="Feng Y."/>
            <person name="Comes H.P."/>
            <person name="Chen J."/>
            <person name="Zhu S."/>
            <person name="Lu R."/>
            <person name="Zhang X."/>
            <person name="Li P."/>
            <person name="Qiu J."/>
            <person name="Olsen K.M."/>
            <person name="Qiu Y."/>
        </authorList>
    </citation>
    <scope>NUCLEOTIDE SEQUENCE</scope>
    <source>
        <strain evidence="2">KIB01</strain>
    </source>
</reference>
<keyword evidence="1" id="KW-0812">Transmembrane</keyword>
<evidence type="ECO:0000313" key="2">
    <source>
        <dbReference type="EMBL" id="KAK2643686.1"/>
    </source>
</evidence>
<evidence type="ECO:0008006" key="4">
    <source>
        <dbReference type="Google" id="ProtNLM"/>
    </source>
</evidence>
<dbReference type="PANTHER" id="PTHR31286:SF60">
    <property type="entry name" value="PROTEIN, PUTATIVE-RELATED"/>
    <property type="match status" value="1"/>
</dbReference>
<keyword evidence="1" id="KW-0472">Membrane</keyword>
<keyword evidence="3" id="KW-1185">Reference proteome</keyword>
<protein>
    <recommendedName>
        <fullName evidence="4">Zinc knuckle CX2CX4HX4C domain-containing protein</fullName>
    </recommendedName>
</protein>
<dbReference type="EMBL" id="JANJYI010000006">
    <property type="protein sequence ID" value="KAK2643686.1"/>
    <property type="molecule type" value="Genomic_DNA"/>
</dbReference>
<dbReference type="InterPro" id="IPR040256">
    <property type="entry name" value="At4g02000-like"/>
</dbReference>
<keyword evidence="1" id="KW-1133">Transmembrane helix</keyword>
<organism evidence="2 3">
    <name type="scientific">Dipteronia dyeriana</name>
    <dbReference type="NCBI Taxonomy" id="168575"/>
    <lineage>
        <taxon>Eukaryota</taxon>
        <taxon>Viridiplantae</taxon>
        <taxon>Streptophyta</taxon>
        <taxon>Embryophyta</taxon>
        <taxon>Tracheophyta</taxon>
        <taxon>Spermatophyta</taxon>
        <taxon>Magnoliopsida</taxon>
        <taxon>eudicotyledons</taxon>
        <taxon>Gunneridae</taxon>
        <taxon>Pentapetalae</taxon>
        <taxon>rosids</taxon>
        <taxon>malvids</taxon>
        <taxon>Sapindales</taxon>
        <taxon>Sapindaceae</taxon>
        <taxon>Hippocastanoideae</taxon>
        <taxon>Acereae</taxon>
        <taxon>Dipteronia</taxon>
    </lineage>
</organism>
<gene>
    <name evidence="2" type="ORF">Ddye_018881</name>
</gene>
<dbReference type="Proteomes" id="UP001280121">
    <property type="component" value="Unassembled WGS sequence"/>
</dbReference>
<sequence length="332" mass="37061">MEVIARGIEIPLKFDRATLEGDYGHFARMLIDVDLSKPLPDSIMIEIGDDYLFLTLFFENVLSFCSVCCSIGHSAASCHHTTRFISNITVEPNDKIPKRGRSKIRQDYRLKHKSRDVPTSRVFETIKSGIDVIVTKPVTSPPNKKTLDPTASSSSLRSIIPNGHGEALKNDFNLDDSTDPLHTEHVDIDVTSYHVIANMEALIDPPMVEPHLHNPEGKVSFDTDSEGTKFDFSHPTTLDITGVQVGVSWADQSKDSGWKEVTTKKLGFVPLYIFYMLMILFSSVGLLLKIYKPKDGGGLGVKDLGILNKAMLKKFTWTILTKESLVFTYLRA</sequence>
<dbReference type="AlphaFoldDB" id="A0AAD9TX81"/>
<evidence type="ECO:0000256" key="1">
    <source>
        <dbReference type="SAM" id="Phobius"/>
    </source>
</evidence>